<evidence type="ECO:0000313" key="2">
    <source>
        <dbReference type="Proteomes" id="UP000007755"/>
    </source>
</evidence>
<gene>
    <name evidence="1" type="ORF">G5I_04769</name>
</gene>
<keyword evidence="2" id="KW-1185">Reference proteome</keyword>
<dbReference type="AlphaFoldDB" id="F4WGI8"/>
<sequence length="71" mass="8245">MTEYIWEICIQVLHQSEIKLWLNSNEFKPANSDMILKNIQEICFSRWSDTLRNANAGGSVTVEPYNSKNPQ</sequence>
<dbReference type="EMBL" id="GL888135">
    <property type="protein sequence ID" value="EGI66689.1"/>
    <property type="molecule type" value="Genomic_DNA"/>
</dbReference>
<organism evidence="2">
    <name type="scientific">Acromyrmex echinatior</name>
    <name type="common">Panamanian leafcutter ant</name>
    <name type="synonym">Acromyrmex octospinosus echinatior</name>
    <dbReference type="NCBI Taxonomy" id="103372"/>
    <lineage>
        <taxon>Eukaryota</taxon>
        <taxon>Metazoa</taxon>
        <taxon>Ecdysozoa</taxon>
        <taxon>Arthropoda</taxon>
        <taxon>Hexapoda</taxon>
        <taxon>Insecta</taxon>
        <taxon>Pterygota</taxon>
        <taxon>Neoptera</taxon>
        <taxon>Endopterygota</taxon>
        <taxon>Hymenoptera</taxon>
        <taxon>Apocrita</taxon>
        <taxon>Aculeata</taxon>
        <taxon>Formicoidea</taxon>
        <taxon>Formicidae</taxon>
        <taxon>Myrmicinae</taxon>
        <taxon>Acromyrmex</taxon>
    </lineage>
</organism>
<protein>
    <submittedName>
        <fullName evidence="1">Uncharacterized protein</fullName>
    </submittedName>
</protein>
<dbReference type="InParanoid" id="F4WGI8"/>
<accession>F4WGI8</accession>
<evidence type="ECO:0000313" key="1">
    <source>
        <dbReference type="EMBL" id="EGI66689.1"/>
    </source>
</evidence>
<proteinExistence type="predicted"/>
<name>F4WGI8_ACREC</name>
<reference evidence="1" key="1">
    <citation type="submission" date="2011-02" db="EMBL/GenBank/DDBJ databases">
        <title>The genome of the leaf-cutting ant Acromyrmex echinatior suggests key adaptations to social evolution and fungus farming.</title>
        <authorList>
            <person name="Nygaard S."/>
            <person name="Zhang G."/>
        </authorList>
    </citation>
    <scope>NUCLEOTIDE SEQUENCE</scope>
</reference>
<dbReference type="Proteomes" id="UP000007755">
    <property type="component" value="Unassembled WGS sequence"/>
</dbReference>